<evidence type="ECO:0000256" key="3">
    <source>
        <dbReference type="ARBA" id="ARBA00022963"/>
    </source>
</evidence>
<evidence type="ECO:0000256" key="5">
    <source>
        <dbReference type="ARBA" id="ARBA00023136"/>
    </source>
</evidence>
<keyword evidence="3 6" id="KW-0442">Lipid degradation</keyword>
<evidence type="ECO:0000259" key="8">
    <source>
        <dbReference type="PROSITE" id="PS51635"/>
    </source>
</evidence>
<comment type="caution">
    <text evidence="9">The sequence shown here is derived from an EMBL/GenBank/DDBJ whole genome shotgun (WGS) entry which is preliminary data.</text>
</comment>
<keyword evidence="5" id="KW-0472">Membrane</keyword>
<comment type="subcellular location">
    <subcellularLocation>
        <location evidence="1">Membrane</location>
    </subcellularLocation>
</comment>
<organism evidence="9 10">
    <name type="scientific">Roseimicrobium gellanilyticum</name>
    <dbReference type="NCBI Taxonomy" id="748857"/>
    <lineage>
        <taxon>Bacteria</taxon>
        <taxon>Pseudomonadati</taxon>
        <taxon>Verrucomicrobiota</taxon>
        <taxon>Verrucomicrobiia</taxon>
        <taxon>Verrucomicrobiales</taxon>
        <taxon>Verrucomicrobiaceae</taxon>
        <taxon>Roseimicrobium</taxon>
    </lineage>
</organism>
<feature type="short sequence motif" description="GXSXG" evidence="6">
    <location>
        <begin position="71"/>
        <end position="75"/>
    </location>
</feature>
<sequence length="749" mass="82112">MKHTTALTTAFFLMATIMQPVTAQEPVAKGGDSARPKVGLVLSGGAAFGISHIGVLKALEELRVPVDYIAGTSMGSIVGGLYASGMPPEEIERWFREADWHYLLSDSLPRESESLRTKDRGFALNQGVEFEIKNNTLKLPAAFVSGRNIMASLRKLTVPVRDVHDFNHLPIPFRAIATDIQTGNKVVMGEGDLVQCIRASMSIPAIFLPVERDGKLLADGGSASNLPISTAQDMGADVIIAVDATEALKKADQLDTADNMALQVVSILLNNQMDLEKKLLKPDDVLLRTIVPDISAMDFAKGVEGIAVGYAETMKSREKLSRLSLTPEAYERYLSRQRLAREEAVMVDFVKVRTPDGRVTNHPVRRPFNFLLNDEDARIHMQDIVADLGEFHQYDVGDYEVIEEGGSRGLLITAREPRAGRHQIHFGLDFGYSSTDEGDYNLLLAHRMTDLNRWGAEWVNYLSLGTTTQIRSEWYQPLDPERRFFVAVHGLASSSFIDARSEDDDPMRFRQKDYIGGVDVGMRLWQAGEFRVGYAGGSSEIHRRLGVPDDVPTQGDRGWLHADLSVDTLDSPNFATQGFYGQVSVAASRRELGDVADYTRLYGQVYKPLTFGKNTIVPRISGSVKLDGDDVPLYDQGSLGGFLNLSGLAPGVLFGESYAVAELVYYRKVMDLNPSTGRGIYAGFSAEYGEVWGPGRGFDLEEGTLAGSIFLGADTVFGGLYLGAGVAEGGDVGIYLQLGRLFDPNVLRK</sequence>
<evidence type="ECO:0000256" key="7">
    <source>
        <dbReference type="SAM" id="SignalP"/>
    </source>
</evidence>
<name>A0A366HV44_9BACT</name>
<proteinExistence type="predicted"/>
<dbReference type="InterPro" id="IPR002641">
    <property type="entry name" value="PNPLA_dom"/>
</dbReference>
<evidence type="ECO:0000256" key="1">
    <source>
        <dbReference type="ARBA" id="ARBA00004370"/>
    </source>
</evidence>
<keyword evidence="2 6" id="KW-0378">Hydrolase</keyword>
<keyword evidence="7" id="KW-0732">Signal</keyword>
<reference evidence="9 10" key="1">
    <citation type="submission" date="2018-06" db="EMBL/GenBank/DDBJ databases">
        <title>Genomic Encyclopedia of Type Strains, Phase IV (KMG-IV): sequencing the most valuable type-strain genomes for metagenomic binning, comparative biology and taxonomic classification.</title>
        <authorList>
            <person name="Goeker M."/>
        </authorList>
    </citation>
    <scope>NUCLEOTIDE SEQUENCE [LARGE SCALE GENOMIC DNA]</scope>
    <source>
        <strain evidence="9 10">DSM 25532</strain>
    </source>
</reference>
<dbReference type="GO" id="GO:0016042">
    <property type="term" value="P:lipid catabolic process"/>
    <property type="evidence" value="ECO:0007669"/>
    <property type="project" value="UniProtKB-UniRule"/>
</dbReference>
<dbReference type="GO" id="GO:0019867">
    <property type="term" value="C:outer membrane"/>
    <property type="evidence" value="ECO:0007669"/>
    <property type="project" value="InterPro"/>
</dbReference>
<dbReference type="SUPFAM" id="SSF52151">
    <property type="entry name" value="FabD/lysophospholipase-like"/>
    <property type="match status" value="1"/>
</dbReference>
<accession>A0A366HV44</accession>
<evidence type="ECO:0000256" key="6">
    <source>
        <dbReference type="PROSITE-ProRule" id="PRU01161"/>
    </source>
</evidence>
<dbReference type="InterPro" id="IPR000184">
    <property type="entry name" value="Bac_surfAg_D15"/>
</dbReference>
<keyword evidence="4 6" id="KW-0443">Lipid metabolism</keyword>
<gene>
    <name evidence="9" type="ORF">DES53_101356</name>
</gene>
<dbReference type="Pfam" id="PF01734">
    <property type="entry name" value="Patatin"/>
    <property type="match status" value="1"/>
</dbReference>
<dbReference type="RefSeq" id="WP_170156780.1">
    <property type="nucleotide sequence ID" value="NZ_QNRR01000001.1"/>
</dbReference>
<feature type="active site" description="Nucleophile" evidence="6">
    <location>
        <position position="73"/>
    </location>
</feature>
<dbReference type="Pfam" id="PF01103">
    <property type="entry name" value="Omp85"/>
    <property type="match status" value="1"/>
</dbReference>
<keyword evidence="10" id="KW-1185">Reference proteome</keyword>
<evidence type="ECO:0000313" key="9">
    <source>
        <dbReference type="EMBL" id="RBP47559.1"/>
    </source>
</evidence>
<evidence type="ECO:0000313" key="10">
    <source>
        <dbReference type="Proteomes" id="UP000253426"/>
    </source>
</evidence>
<evidence type="ECO:0000256" key="2">
    <source>
        <dbReference type="ARBA" id="ARBA00022801"/>
    </source>
</evidence>
<dbReference type="PROSITE" id="PS51635">
    <property type="entry name" value="PNPLA"/>
    <property type="match status" value="1"/>
</dbReference>
<feature type="short sequence motif" description="DGA/G" evidence="6">
    <location>
        <begin position="219"/>
        <end position="221"/>
    </location>
</feature>
<feature type="domain" description="PNPLA" evidence="8">
    <location>
        <begin position="40"/>
        <end position="232"/>
    </location>
</feature>
<dbReference type="AlphaFoldDB" id="A0A366HV44"/>
<dbReference type="PANTHER" id="PTHR14226">
    <property type="entry name" value="NEUROPATHY TARGET ESTERASE/SWISS CHEESE D.MELANOGASTER"/>
    <property type="match status" value="1"/>
</dbReference>
<dbReference type="Proteomes" id="UP000253426">
    <property type="component" value="Unassembled WGS sequence"/>
</dbReference>
<comment type="caution">
    <text evidence="6">Lacks conserved residue(s) required for the propagation of feature annotation.</text>
</comment>
<dbReference type="GO" id="GO:0016787">
    <property type="term" value="F:hydrolase activity"/>
    <property type="evidence" value="ECO:0007669"/>
    <property type="project" value="UniProtKB-UniRule"/>
</dbReference>
<feature type="active site" description="Proton acceptor" evidence="6">
    <location>
        <position position="219"/>
    </location>
</feature>
<feature type="chain" id="PRO_5016836267" evidence="7">
    <location>
        <begin position="24"/>
        <end position="749"/>
    </location>
</feature>
<dbReference type="EMBL" id="QNRR01000001">
    <property type="protein sequence ID" value="RBP47559.1"/>
    <property type="molecule type" value="Genomic_DNA"/>
</dbReference>
<dbReference type="InterPro" id="IPR050301">
    <property type="entry name" value="NTE"/>
</dbReference>
<evidence type="ECO:0000256" key="4">
    <source>
        <dbReference type="ARBA" id="ARBA00023098"/>
    </source>
</evidence>
<dbReference type="PANTHER" id="PTHR14226:SF29">
    <property type="entry name" value="NEUROPATHY TARGET ESTERASE SWS"/>
    <property type="match status" value="1"/>
</dbReference>
<protein>
    <submittedName>
        <fullName evidence="9">NTE family protein</fullName>
    </submittedName>
</protein>
<dbReference type="Gene3D" id="2.40.160.50">
    <property type="entry name" value="membrane protein fhac: a member of the omp85/tpsb transporter family"/>
    <property type="match status" value="1"/>
</dbReference>
<dbReference type="Gene3D" id="3.40.1090.10">
    <property type="entry name" value="Cytosolic phospholipase A2 catalytic domain"/>
    <property type="match status" value="1"/>
</dbReference>
<dbReference type="CDD" id="cd07205">
    <property type="entry name" value="Pat_PNPLA6_PNPLA7_NTE1_like"/>
    <property type="match status" value="1"/>
</dbReference>
<feature type="signal peptide" evidence="7">
    <location>
        <begin position="1"/>
        <end position="23"/>
    </location>
</feature>
<dbReference type="InterPro" id="IPR016035">
    <property type="entry name" value="Acyl_Trfase/lysoPLipase"/>
</dbReference>